<dbReference type="PANTHER" id="PTHR38834">
    <property type="entry name" value="PERIPLASMIC SUBSTRATE BINDING PROTEIN FAMILY 3"/>
    <property type="match status" value="1"/>
</dbReference>
<proteinExistence type="predicted"/>
<evidence type="ECO:0000313" key="2">
    <source>
        <dbReference type="EMBL" id="MFD2206353.1"/>
    </source>
</evidence>
<dbReference type="Proteomes" id="UP001597294">
    <property type="component" value="Unassembled WGS sequence"/>
</dbReference>
<gene>
    <name evidence="2" type="ORF">ACFSKO_12040</name>
</gene>
<dbReference type="Gene3D" id="3.40.190.10">
    <property type="entry name" value="Periplasmic binding protein-like II"/>
    <property type="match status" value="2"/>
</dbReference>
<reference evidence="3" key="1">
    <citation type="journal article" date="2019" name="Int. J. Syst. Evol. Microbiol.">
        <title>The Global Catalogue of Microorganisms (GCM) 10K type strain sequencing project: providing services to taxonomists for standard genome sequencing and annotation.</title>
        <authorList>
            <consortium name="The Broad Institute Genomics Platform"/>
            <consortium name="The Broad Institute Genome Sequencing Center for Infectious Disease"/>
            <person name="Wu L."/>
            <person name="Ma J."/>
        </authorList>
    </citation>
    <scope>NUCLEOTIDE SEQUENCE [LARGE SCALE GENOMIC DNA]</scope>
    <source>
        <strain evidence="3">CGMCC 4.7192</strain>
    </source>
</reference>
<dbReference type="SUPFAM" id="SSF53850">
    <property type="entry name" value="Periplasmic binding protein-like II"/>
    <property type="match status" value="1"/>
</dbReference>
<name>A0ABW5BJM4_9PROT</name>
<organism evidence="2 3">
    <name type="scientific">Kiloniella antarctica</name>
    <dbReference type="NCBI Taxonomy" id="1550907"/>
    <lineage>
        <taxon>Bacteria</taxon>
        <taxon>Pseudomonadati</taxon>
        <taxon>Pseudomonadota</taxon>
        <taxon>Alphaproteobacteria</taxon>
        <taxon>Rhodospirillales</taxon>
        <taxon>Kiloniellaceae</taxon>
        <taxon>Kiloniella</taxon>
    </lineage>
</organism>
<dbReference type="EMBL" id="JBHUII010000004">
    <property type="protein sequence ID" value="MFD2206353.1"/>
    <property type="molecule type" value="Genomic_DNA"/>
</dbReference>
<dbReference type="Pfam" id="PF00497">
    <property type="entry name" value="SBP_bac_3"/>
    <property type="match status" value="1"/>
</dbReference>
<dbReference type="RefSeq" id="WP_380251849.1">
    <property type="nucleotide sequence ID" value="NZ_JBHUII010000004.1"/>
</dbReference>
<dbReference type="PANTHER" id="PTHR38834:SF3">
    <property type="entry name" value="SOLUTE-BINDING PROTEIN FAMILY 3_N-TERMINAL DOMAIN-CONTAINING PROTEIN"/>
    <property type="match status" value="1"/>
</dbReference>
<keyword evidence="3" id="KW-1185">Reference proteome</keyword>
<evidence type="ECO:0000313" key="3">
    <source>
        <dbReference type="Proteomes" id="UP001597294"/>
    </source>
</evidence>
<feature type="domain" description="Solute-binding protein family 3/N-terminal" evidence="1">
    <location>
        <begin position="27"/>
        <end position="183"/>
    </location>
</feature>
<evidence type="ECO:0000259" key="1">
    <source>
        <dbReference type="Pfam" id="PF00497"/>
    </source>
</evidence>
<dbReference type="InterPro" id="IPR001638">
    <property type="entry name" value="Solute-binding_3/MltF_N"/>
</dbReference>
<accession>A0ABW5BJM4</accession>
<comment type="caution">
    <text evidence="2">The sequence shown here is derived from an EMBL/GenBank/DDBJ whole genome shotgun (WGS) entry which is preliminary data.</text>
</comment>
<sequence>MKLCGYGAVFYLLLSLFLAPAYSQTIYTENFPPYNYQVDGKLQGLSSQMIQKMAHEIGVEPSISFLPWARAYKYAKERENSGIYSIVRIPSRESDFHWVGPIETVNMGIYTSELSGDEYFGENEERLGQAKIAPSIGVQRGGAAEKILTSMGFKNLDHSETTRKAILRLINHRYELLALDGNYLQFILEAESIPLTRIRRVADIGTFDLYLAFSRSTPIEVVKKWQQALDIIRSRSAKESDDVIN</sequence>
<protein>
    <submittedName>
        <fullName evidence="2">Substrate-binding periplasmic protein</fullName>
    </submittedName>
</protein>